<keyword evidence="3" id="KW-1185">Reference proteome</keyword>
<feature type="compositionally biased region" description="Low complexity" evidence="1">
    <location>
        <begin position="783"/>
        <end position="797"/>
    </location>
</feature>
<feature type="compositionally biased region" description="Low complexity" evidence="1">
    <location>
        <begin position="1230"/>
        <end position="1268"/>
    </location>
</feature>
<feature type="region of interest" description="Disordered" evidence="1">
    <location>
        <begin position="733"/>
        <end position="762"/>
    </location>
</feature>
<feature type="compositionally biased region" description="Low complexity" evidence="1">
    <location>
        <begin position="36"/>
        <end position="51"/>
    </location>
</feature>
<feature type="compositionally biased region" description="Polar residues" evidence="1">
    <location>
        <begin position="437"/>
        <end position="457"/>
    </location>
</feature>
<feature type="compositionally biased region" description="Pro residues" evidence="1">
    <location>
        <begin position="876"/>
        <end position="886"/>
    </location>
</feature>
<feature type="compositionally biased region" description="Basic and acidic residues" evidence="1">
    <location>
        <begin position="1318"/>
        <end position="1332"/>
    </location>
</feature>
<feature type="compositionally biased region" description="Low complexity" evidence="1">
    <location>
        <begin position="320"/>
        <end position="335"/>
    </location>
</feature>
<feature type="compositionally biased region" description="Polar residues" evidence="1">
    <location>
        <begin position="734"/>
        <end position="743"/>
    </location>
</feature>
<feature type="compositionally biased region" description="Low complexity" evidence="1">
    <location>
        <begin position="1002"/>
        <end position="1012"/>
    </location>
</feature>
<feature type="region of interest" description="Disordered" evidence="1">
    <location>
        <begin position="69"/>
        <end position="472"/>
    </location>
</feature>
<feature type="region of interest" description="Disordered" evidence="1">
    <location>
        <begin position="778"/>
        <end position="797"/>
    </location>
</feature>
<sequence length="1355" mass="140489">MAVPTINIIDSSPVGEISVQSRFPADTDKAKKPGALQPKSSSSNAQSLLKSVGPSIQSSIQSFMLATAKSFGSNGSGNKSSKADVNNSSQDSSSKACQSPGVLSRQSSGSPSSSPNVSRQNSSSPSMSPTPQSPTLPRFDRSSPTPTSPVIARSSTSPPNKPPPPSPSISRSPEKTPPSPPVFIRRTTASATKPSPPSPIFTRHKTSEKNSPQSHSLPSLSSSSKPPTPPSPSLSNKLASSSKSTPPSPTLANKLSSSAKSSPPTFAKGTLSEKSVPASPSLARGVASMRSIPSPTLSRHAVSESVIKSRPVSPGVTRQSVVSKPAPSLSSSWSARTWAAEPCQSSTSLSGQPPPKSPSRPLDPRHALTETDTLSVSGPTVKPRSSPTLSRQQAVQSDDGDLKPPFTPTPPRFSPALLRHSMSLQSSLPTSYGLRKTSPSPTLSRKSLSLSDHTTGKTGRISPRPLSSPLLLRQTAITPPLASFQSLRDTAITGDKLFCSRSDHFKNLTIKEKPEPNNHFGESEQKARMSLSPDKRAVSDPSLGRASLSEDFVPNTPSYDYESCQTLSFEADDTSGNVSMERPETSSRSMESSKSDQSSLSFSSHSSASDSDISSAANSDMSPEFRKKLISLPRQRVHLLSGTGFPDFSPILPRQKDFNIKKADSTPSLPCAAYPLSGNLSAMLSAPKGTCQGTLSQIDGRYNSVPRKSKSFEFQSITDSLCASSKDTELGLSSGVSSPQLSGTGQGCRPAHARPSVMPSGPRATCTYDALDPSSSTKCQSEALSNPSIASPSSQSLTCVLPSDTPSLQAKSMPPCKEGLLPAAEMTVIQTSTALKVCSNPSLLSSPLKAKVLSPTPMSPSTIKQTDPSSSESPPLASPTPVPPNSPAVTQRLVGSTNGDQSSATCTSPSHCNKDTLIIDTEPCKAEVTDGSLSPKLSHIPMLKTPPKTPPSPRDTHIPVPKTPPTSGRITPTPPPKTPPSPKTPPPYKTPSTPKSPPPSKTPTSPKTLPFSKSPPPVSPKTYPSNKNPGCLETPPVSTKATKSENATQVATPPSITQTPPPRPPQTLPAVPPSKAVLPDTTPAVSVPSLPLVPAVKDAKTRTARTTVKTTKSASREPVKVVKGPSGIVMGKAAIMPGGRGAMHRSISAGGASGTANGKSSPIPPTTKHPVKAGSCVGTSGSGCVSPTPQTTGRRTPTTVTTDKKPPTGSASGIMSGRKTPTSTVTVAASGRKTPTGSTSSGSSSGRKTPVTTVTSSSSKSEKMSCSTCGRRKNSAAKSVSDASQPVMLTAYRRASTGTSGVISLGEPVPQESPHTCKSPETKDCPKKDNKGAGRKVAGKTAGSGTKKEKLPPFV</sequence>
<feature type="compositionally biased region" description="Polar residues" evidence="1">
    <location>
        <begin position="1036"/>
        <end position="1051"/>
    </location>
</feature>
<dbReference type="STRING" id="6573.A0A210PEB7"/>
<gene>
    <name evidence="2" type="ORF">KP79_PYT08518</name>
</gene>
<feature type="region of interest" description="Disordered" evidence="1">
    <location>
        <begin position="1299"/>
        <end position="1355"/>
    </location>
</feature>
<feature type="compositionally biased region" description="Basic and acidic residues" evidence="1">
    <location>
        <begin position="511"/>
        <end position="538"/>
    </location>
</feature>
<feature type="compositionally biased region" description="Low complexity" evidence="1">
    <location>
        <begin position="460"/>
        <end position="472"/>
    </location>
</feature>
<organism evidence="2 3">
    <name type="scientific">Mizuhopecten yessoensis</name>
    <name type="common">Japanese scallop</name>
    <name type="synonym">Patinopecten yessoensis</name>
    <dbReference type="NCBI Taxonomy" id="6573"/>
    <lineage>
        <taxon>Eukaryota</taxon>
        <taxon>Metazoa</taxon>
        <taxon>Spiralia</taxon>
        <taxon>Lophotrochozoa</taxon>
        <taxon>Mollusca</taxon>
        <taxon>Bivalvia</taxon>
        <taxon>Autobranchia</taxon>
        <taxon>Pteriomorphia</taxon>
        <taxon>Pectinida</taxon>
        <taxon>Pectinoidea</taxon>
        <taxon>Pectinidae</taxon>
        <taxon>Mizuhopecten</taxon>
    </lineage>
</organism>
<feature type="compositionally biased region" description="Pro residues" evidence="1">
    <location>
        <begin position="972"/>
        <end position="1001"/>
    </location>
</feature>
<evidence type="ECO:0000313" key="2">
    <source>
        <dbReference type="EMBL" id="OWF34828.1"/>
    </source>
</evidence>
<feature type="compositionally biased region" description="Low complexity" evidence="1">
    <location>
        <begin position="1083"/>
        <end position="1096"/>
    </location>
</feature>
<feature type="region of interest" description="Disordered" evidence="1">
    <location>
        <begin position="511"/>
        <end position="555"/>
    </location>
</feature>
<feature type="compositionally biased region" description="Low complexity" evidence="1">
    <location>
        <begin position="586"/>
        <end position="622"/>
    </location>
</feature>
<dbReference type="Proteomes" id="UP000242188">
    <property type="component" value="Unassembled WGS sequence"/>
</dbReference>
<feature type="compositionally biased region" description="Pro residues" evidence="1">
    <location>
        <begin position="1059"/>
        <end position="1072"/>
    </location>
</feature>
<feature type="region of interest" description="Disordered" evidence="1">
    <location>
        <begin position="570"/>
        <end position="622"/>
    </location>
</feature>
<dbReference type="EMBL" id="NEDP02076749">
    <property type="protein sequence ID" value="OWF34828.1"/>
    <property type="molecule type" value="Genomic_DNA"/>
</dbReference>
<feature type="compositionally biased region" description="Low complexity" evidence="1">
    <location>
        <begin position="233"/>
        <end position="265"/>
    </location>
</feature>
<feature type="compositionally biased region" description="Polar residues" evidence="1">
    <location>
        <begin position="370"/>
        <end position="396"/>
    </location>
</feature>
<feature type="region of interest" description="Disordered" evidence="1">
    <location>
        <begin position="851"/>
        <end position="915"/>
    </location>
</feature>
<name>A0A210PEB7_MIZYE</name>
<evidence type="ECO:0000256" key="1">
    <source>
        <dbReference type="SAM" id="MobiDB-lite"/>
    </source>
</evidence>
<feature type="compositionally biased region" description="Low complexity" evidence="1">
    <location>
        <begin position="69"/>
        <end position="137"/>
    </location>
</feature>
<feature type="compositionally biased region" description="Low complexity" evidence="1">
    <location>
        <begin position="1174"/>
        <end position="1201"/>
    </location>
</feature>
<comment type="caution">
    <text evidence="2">The sequence shown here is derived from an EMBL/GenBank/DDBJ whole genome shotgun (WGS) entry which is preliminary data.</text>
</comment>
<feature type="compositionally biased region" description="Polar residues" evidence="1">
    <location>
        <begin position="893"/>
        <end position="911"/>
    </location>
</feature>
<protein>
    <submittedName>
        <fullName evidence="2">Uncharacterized protein</fullName>
    </submittedName>
</protein>
<feature type="region of interest" description="Disordered" evidence="1">
    <location>
        <begin position="1139"/>
        <end position="1283"/>
    </location>
</feature>
<evidence type="ECO:0000313" key="3">
    <source>
        <dbReference type="Proteomes" id="UP000242188"/>
    </source>
</evidence>
<feature type="compositionally biased region" description="Low complexity" evidence="1">
    <location>
        <begin position="211"/>
        <end position="225"/>
    </location>
</feature>
<feature type="region of interest" description="Disordered" evidence="1">
    <location>
        <begin position="927"/>
        <end position="1123"/>
    </location>
</feature>
<feature type="compositionally biased region" description="Low complexity" evidence="1">
    <location>
        <begin position="1104"/>
        <end position="1113"/>
    </location>
</feature>
<accession>A0A210PEB7</accession>
<dbReference type="OrthoDB" id="79452at2759"/>
<proteinExistence type="predicted"/>
<feature type="region of interest" description="Disordered" evidence="1">
    <location>
        <begin position="14"/>
        <end position="54"/>
    </location>
</feature>
<reference evidence="2 3" key="1">
    <citation type="journal article" date="2017" name="Nat. Ecol. Evol.">
        <title>Scallop genome provides insights into evolution of bilaterian karyotype and development.</title>
        <authorList>
            <person name="Wang S."/>
            <person name="Zhang J."/>
            <person name="Jiao W."/>
            <person name="Li J."/>
            <person name="Xun X."/>
            <person name="Sun Y."/>
            <person name="Guo X."/>
            <person name="Huan P."/>
            <person name="Dong B."/>
            <person name="Zhang L."/>
            <person name="Hu X."/>
            <person name="Sun X."/>
            <person name="Wang J."/>
            <person name="Zhao C."/>
            <person name="Wang Y."/>
            <person name="Wang D."/>
            <person name="Huang X."/>
            <person name="Wang R."/>
            <person name="Lv J."/>
            <person name="Li Y."/>
            <person name="Zhang Z."/>
            <person name="Liu B."/>
            <person name="Lu W."/>
            <person name="Hui Y."/>
            <person name="Liang J."/>
            <person name="Zhou Z."/>
            <person name="Hou R."/>
            <person name="Li X."/>
            <person name="Liu Y."/>
            <person name="Li H."/>
            <person name="Ning X."/>
            <person name="Lin Y."/>
            <person name="Zhao L."/>
            <person name="Xing Q."/>
            <person name="Dou J."/>
            <person name="Li Y."/>
            <person name="Mao J."/>
            <person name="Guo H."/>
            <person name="Dou H."/>
            <person name="Li T."/>
            <person name="Mu C."/>
            <person name="Jiang W."/>
            <person name="Fu Q."/>
            <person name="Fu X."/>
            <person name="Miao Y."/>
            <person name="Liu J."/>
            <person name="Yu Q."/>
            <person name="Li R."/>
            <person name="Liao H."/>
            <person name="Li X."/>
            <person name="Kong Y."/>
            <person name="Jiang Z."/>
            <person name="Chourrout D."/>
            <person name="Li R."/>
            <person name="Bao Z."/>
        </authorList>
    </citation>
    <scope>NUCLEOTIDE SEQUENCE [LARGE SCALE GENOMIC DNA]</scope>
    <source>
        <strain evidence="2 3">PY_sf001</strain>
    </source>
</reference>
<feature type="compositionally biased region" description="Basic and acidic residues" evidence="1">
    <location>
        <begin position="1346"/>
        <end position="1355"/>
    </location>
</feature>